<feature type="region of interest" description="Disordered" evidence="1">
    <location>
        <begin position="1"/>
        <end position="32"/>
    </location>
</feature>
<protein>
    <submittedName>
        <fullName evidence="2">Uncharacterized protein</fullName>
    </submittedName>
</protein>
<evidence type="ECO:0000256" key="1">
    <source>
        <dbReference type="SAM" id="MobiDB-lite"/>
    </source>
</evidence>
<evidence type="ECO:0000313" key="3">
    <source>
        <dbReference type="Proteomes" id="UP000026962"/>
    </source>
</evidence>
<reference evidence="2" key="2">
    <citation type="submission" date="2018-05" db="EMBL/GenBank/DDBJ databases">
        <title>OpunRS2 (Oryza punctata Reference Sequence Version 2).</title>
        <authorList>
            <person name="Zhang J."/>
            <person name="Kudrna D."/>
            <person name="Lee S."/>
            <person name="Talag J."/>
            <person name="Welchert J."/>
            <person name="Wing R.A."/>
        </authorList>
    </citation>
    <scope>NUCLEOTIDE SEQUENCE [LARGE SCALE GENOMIC DNA]</scope>
</reference>
<sequence>MWARLKGAHNVSDPRQSAAPRVGEQLKGPTKTNPLASLLLLPQFIAYRLPPPPRLPRNAAAFS</sequence>
<organism evidence="2">
    <name type="scientific">Oryza punctata</name>
    <name type="common">Red rice</name>
    <dbReference type="NCBI Taxonomy" id="4537"/>
    <lineage>
        <taxon>Eukaryota</taxon>
        <taxon>Viridiplantae</taxon>
        <taxon>Streptophyta</taxon>
        <taxon>Embryophyta</taxon>
        <taxon>Tracheophyta</taxon>
        <taxon>Spermatophyta</taxon>
        <taxon>Magnoliopsida</taxon>
        <taxon>Liliopsida</taxon>
        <taxon>Poales</taxon>
        <taxon>Poaceae</taxon>
        <taxon>BOP clade</taxon>
        <taxon>Oryzoideae</taxon>
        <taxon>Oryzeae</taxon>
        <taxon>Oryzinae</taxon>
        <taxon>Oryza</taxon>
    </lineage>
</organism>
<keyword evidence="3" id="KW-1185">Reference proteome</keyword>
<accession>A0A0E0KTY6</accession>
<reference evidence="2" key="1">
    <citation type="submission" date="2015-04" db="UniProtKB">
        <authorList>
            <consortium name="EnsemblPlants"/>
        </authorList>
    </citation>
    <scope>IDENTIFICATION</scope>
</reference>
<dbReference type="EnsemblPlants" id="OPUNC04G19480.1">
    <property type="protein sequence ID" value="OPUNC04G19480.1"/>
    <property type="gene ID" value="OPUNC04G19480"/>
</dbReference>
<dbReference type="Proteomes" id="UP000026962">
    <property type="component" value="Chromosome 4"/>
</dbReference>
<name>A0A0E0KTY6_ORYPU</name>
<dbReference type="AlphaFoldDB" id="A0A0E0KTY6"/>
<evidence type="ECO:0000313" key="2">
    <source>
        <dbReference type="EnsemblPlants" id="OPUNC04G19480.1"/>
    </source>
</evidence>
<proteinExistence type="predicted"/>
<dbReference type="HOGENOM" id="CLU_2889759_0_0_1"/>
<dbReference type="Gramene" id="OPUNC04G19480.1">
    <property type="protein sequence ID" value="OPUNC04G19480.1"/>
    <property type="gene ID" value="OPUNC04G19480"/>
</dbReference>